<dbReference type="EMBL" id="JAANHJ010000001">
    <property type="protein sequence ID" value="MCG6224444.1"/>
    <property type="molecule type" value="Genomic_DNA"/>
</dbReference>
<dbReference type="EMBL" id="QSTD01000004">
    <property type="protein sequence ID" value="RGM29755.1"/>
    <property type="molecule type" value="Genomic_DNA"/>
</dbReference>
<dbReference type="InterPro" id="IPR002048">
    <property type="entry name" value="EF_hand_dom"/>
</dbReference>
<gene>
    <name evidence="4" type="ORF">D3Z30_08570</name>
    <name evidence="5" type="ORF">DXC19_09050</name>
    <name evidence="3" type="ORF">G8J23_00235</name>
</gene>
<evidence type="ECO:0000313" key="8">
    <source>
        <dbReference type="Proteomes" id="UP000814367"/>
    </source>
</evidence>
<dbReference type="Proteomes" id="UP000481807">
    <property type="component" value="Unassembled WGS sequence"/>
</dbReference>
<dbReference type="Proteomes" id="UP000261016">
    <property type="component" value="Unassembled WGS sequence"/>
</dbReference>
<evidence type="ECO:0000259" key="2">
    <source>
        <dbReference type="PROSITE" id="PS50222"/>
    </source>
</evidence>
<accession>A0A6H3FKH3</accession>
<evidence type="ECO:0000256" key="1">
    <source>
        <dbReference type="SAM" id="MobiDB-lite"/>
    </source>
</evidence>
<evidence type="ECO:0000313" key="4">
    <source>
        <dbReference type="EMBL" id="NBH31033.1"/>
    </source>
</evidence>
<dbReference type="Proteomes" id="UP000814367">
    <property type="component" value="Unassembled WGS sequence"/>
</dbReference>
<feature type="compositionally biased region" description="Polar residues" evidence="1">
    <location>
        <begin position="139"/>
        <end position="150"/>
    </location>
</feature>
<dbReference type="EMBL" id="QXWP01000004">
    <property type="protein sequence ID" value="NBH31033.1"/>
    <property type="molecule type" value="Genomic_DNA"/>
</dbReference>
<evidence type="ECO:0000313" key="5">
    <source>
        <dbReference type="EMBL" id="RGM29755.1"/>
    </source>
</evidence>
<feature type="region of interest" description="Disordered" evidence="1">
    <location>
        <begin position="131"/>
        <end position="156"/>
    </location>
</feature>
<feature type="domain" description="EF-hand" evidence="2">
    <location>
        <begin position="93"/>
        <end position="128"/>
    </location>
</feature>
<dbReference type="AlphaFoldDB" id="A0A6H3FKH3"/>
<evidence type="ECO:0000313" key="3">
    <source>
        <dbReference type="EMBL" id="MCG6224444.1"/>
    </source>
</evidence>
<feature type="compositionally biased region" description="Basic and acidic residues" evidence="1">
    <location>
        <begin position="41"/>
        <end position="55"/>
    </location>
</feature>
<dbReference type="InterPro" id="IPR018247">
    <property type="entry name" value="EF_Hand_1_Ca_BS"/>
</dbReference>
<feature type="region of interest" description="Disordered" evidence="1">
    <location>
        <begin position="41"/>
        <end position="67"/>
    </location>
</feature>
<name>A0A6H3FKH3_STAWA</name>
<reference evidence="5 6" key="1">
    <citation type="submission" date="2018-08" db="EMBL/GenBank/DDBJ databases">
        <title>A genome reference for cultivated species of the human gut microbiota.</title>
        <authorList>
            <person name="Zou Y."/>
            <person name="Xue W."/>
            <person name="Luo G."/>
        </authorList>
    </citation>
    <scope>NUCLEOTIDE SEQUENCE [LARGE SCALE GENOMIC DNA]</scope>
    <source>
        <strain evidence="5 6">OM08-17AT</strain>
    </source>
</reference>
<proteinExistence type="predicted"/>
<organism evidence="5 6">
    <name type="scientific">Staphylococcus warneri</name>
    <dbReference type="NCBI Taxonomy" id="1292"/>
    <lineage>
        <taxon>Bacteria</taxon>
        <taxon>Bacillati</taxon>
        <taxon>Bacillota</taxon>
        <taxon>Bacilli</taxon>
        <taxon>Bacillales</taxon>
        <taxon>Staphylococcaceae</taxon>
        <taxon>Staphylococcus</taxon>
    </lineage>
</organism>
<comment type="caution">
    <text evidence="5">The sequence shown here is derived from an EMBL/GenBank/DDBJ whole genome shotgun (WGS) entry which is preliminary data.</text>
</comment>
<evidence type="ECO:0000313" key="6">
    <source>
        <dbReference type="Proteomes" id="UP000261016"/>
    </source>
</evidence>
<dbReference type="PROSITE" id="PS00018">
    <property type="entry name" value="EF_HAND_1"/>
    <property type="match status" value="1"/>
</dbReference>
<sequence>MKKVFASLGVILLVVILGVAVVFAYGSYKDLELKKEEAKLEDKKNKKIDKNKNTENENQNQVSTENIQQDNVTNEVNNEKAKQLEKAFNINSEEARILANEIDAADTNGDGIITTQEMTPTLQKFSEAGKFQPAAGGATPSSEGKGQSKYTAEDAKNMSDDEFLAAYKEGMSEKEAAAVDSKAKGSGDYINYLRGQVEARANGQGGTY</sequence>
<reference evidence="4 7" key="2">
    <citation type="submission" date="2018-08" db="EMBL/GenBank/DDBJ databases">
        <title>Murine metabolic-syndrome-specific gut microbial biobank.</title>
        <authorList>
            <person name="Liu C."/>
        </authorList>
    </citation>
    <scope>NUCLEOTIDE SEQUENCE [LARGE SCALE GENOMIC DNA]</scope>
    <source>
        <strain evidence="4 7">1XD21-27</strain>
    </source>
</reference>
<evidence type="ECO:0000313" key="7">
    <source>
        <dbReference type="Proteomes" id="UP000481807"/>
    </source>
</evidence>
<dbReference type="GO" id="GO:0005509">
    <property type="term" value="F:calcium ion binding"/>
    <property type="evidence" value="ECO:0007669"/>
    <property type="project" value="InterPro"/>
</dbReference>
<dbReference type="RefSeq" id="WP_002466392.1">
    <property type="nucleotide sequence ID" value="NZ_CABMFV010000004.1"/>
</dbReference>
<keyword evidence="8" id="KW-1185">Reference proteome</keyword>
<protein>
    <recommendedName>
        <fullName evidence="2">EF-hand domain-containing protein</fullName>
    </recommendedName>
</protein>
<reference evidence="3 8" key="3">
    <citation type="submission" date="2020-03" db="EMBL/GenBank/DDBJ databases">
        <title>Comparative genetics of Staphylococcus warneri persistents from caprine mastitis.</title>
        <authorList>
            <person name="Franca C.A."/>
            <person name="Rosa D.S."/>
            <person name="Silva A."/>
            <person name="Rodrigues D.L.N."/>
            <person name="Santos R.G."/>
            <person name="Castillo R.E.H."/>
            <person name="Moreira M.A.S."/>
            <person name="Lima M.C."/>
            <person name="Gouveia G.V."/>
            <person name="Gouveia J.J.S."/>
            <person name="Souza R.F.S."/>
            <person name="Bertram B."/>
            <person name="Azevedo V."/>
            <person name="Costa M."/>
        </authorList>
    </citation>
    <scope>NUCLEOTIDE SEQUENCE [LARGE SCALE GENOMIC DNA]</scope>
    <source>
        <strain evidence="3 8">Cap 9.2</strain>
    </source>
</reference>
<dbReference type="PROSITE" id="PS50222">
    <property type="entry name" value="EF_HAND_2"/>
    <property type="match status" value="1"/>
</dbReference>